<comment type="caution">
    <text evidence="2">The sequence shown here is derived from an EMBL/GenBank/DDBJ whole genome shotgun (WGS) entry which is preliminary data.</text>
</comment>
<feature type="non-terminal residue" evidence="2">
    <location>
        <position position="1"/>
    </location>
</feature>
<feature type="non-terminal residue" evidence="2">
    <location>
        <position position="66"/>
    </location>
</feature>
<sequence length="66" mass="7208">VDYRQQEIRTAVISIVSKHCYTLDPLSFTNIMIQNTTVNNNKRESSQSPSSISSSSSSSPSISPST</sequence>
<evidence type="ECO:0000256" key="1">
    <source>
        <dbReference type="SAM" id="MobiDB-lite"/>
    </source>
</evidence>
<evidence type="ECO:0000313" key="2">
    <source>
        <dbReference type="EMBL" id="KAH9419479.1"/>
    </source>
</evidence>
<feature type="compositionally biased region" description="Low complexity" evidence="1">
    <location>
        <begin position="46"/>
        <end position="66"/>
    </location>
</feature>
<name>A0ABQ8JA85_DERPT</name>
<reference evidence="2 3" key="2">
    <citation type="journal article" date="2022" name="Mol. Biol. Evol.">
        <title>Comparative Genomics Reveals Insights into the Divergent Evolution of Astigmatic Mites and Household Pest Adaptations.</title>
        <authorList>
            <person name="Xiong Q."/>
            <person name="Wan A.T."/>
            <person name="Liu X."/>
            <person name="Fung C.S."/>
            <person name="Xiao X."/>
            <person name="Malainual N."/>
            <person name="Hou J."/>
            <person name="Wang L."/>
            <person name="Wang M."/>
            <person name="Yang K.Y."/>
            <person name="Cui Y."/>
            <person name="Leung E.L."/>
            <person name="Nong W."/>
            <person name="Shin S.K."/>
            <person name="Au S.W."/>
            <person name="Jeong K.Y."/>
            <person name="Chew F.T."/>
            <person name="Hui J.H."/>
            <person name="Leung T.F."/>
            <person name="Tungtrongchitr A."/>
            <person name="Zhong N."/>
            <person name="Liu Z."/>
            <person name="Tsui S.K."/>
        </authorList>
    </citation>
    <scope>NUCLEOTIDE SEQUENCE [LARGE SCALE GENOMIC DNA]</scope>
    <source>
        <strain evidence="2">Derp</strain>
    </source>
</reference>
<protein>
    <submittedName>
        <fullName evidence="2">Uncharacterized protein</fullName>
    </submittedName>
</protein>
<feature type="region of interest" description="Disordered" evidence="1">
    <location>
        <begin position="39"/>
        <end position="66"/>
    </location>
</feature>
<dbReference type="EMBL" id="NJHN03000059">
    <property type="protein sequence ID" value="KAH9419479.1"/>
    <property type="molecule type" value="Genomic_DNA"/>
</dbReference>
<reference evidence="2 3" key="1">
    <citation type="journal article" date="2018" name="J. Allergy Clin. Immunol.">
        <title>High-quality assembly of Dermatophagoides pteronyssinus genome and transcriptome reveals a wide range of novel allergens.</title>
        <authorList>
            <person name="Liu X.Y."/>
            <person name="Yang K.Y."/>
            <person name="Wang M.Q."/>
            <person name="Kwok J.S."/>
            <person name="Zeng X."/>
            <person name="Yang Z."/>
            <person name="Xiao X.J."/>
            <person name="Lau C.P."/>
            <person name="Li Y."/>
            <person name="Huang Z.M."/>
            <person name="Ba J.G."/>
            <person name="Yim A.K."/>
            <person name="Ouyang C.Y."/>
            <person name="Ngai S.M."/>
            <person name="Chan T.F."/>
            <person name="Leung E.L."/>
            <person name="Liu L."/>
            <person name="Liu Z.G."/>
            <person name="Tsui S.K."/>
        </authorList>
    </citation>
    <scope>NUCLEOTIDE SEQUENCE [LARGE SCALE GENOMIC DNA]</scope>
    <source>
        <strain evidence="2">Derp</strain>
    </source>
</reference>
<keyword evidence="3" id="KW-1185">Reference proteome</keyword>
<gene>
    <name evidence="2" type="ORF">DERP_010691</name>
</gene>
<organism evidence="2 3">
    <name type="scientific">Dermatophagoides pteronyssinus</name>
    <name type="common">European house dust mite</name>
    <dbReference type="NCBI Taxonomy" id="6956"/>
    <lineage>
        <taxon>Eukaryota</taxon>
        <taxon>Metazoa</taxon>
        <taxon>Ecdysozoa</taxon>
        <taxon>Arthropoda</taxon>
        <taxon>Chelicerata</taxon>
        <taxon>Arachnida</taxon>
        <taxon>Acari</taxon>
        <taxon>Acariformes</taxon>
        <taxon>Sarcoptiformes</taxon>
        <taxon>Astigmata</taxon>
        <taxon>Psoroptidia</taxon>
        <taxon>Analgoidea</taxon>
        <taxon>Pyroglyphidae</taxon>
        <taxon>Dermatophagoidinae</taxon>
        <taxon>Dermatophagoides</taxon>
    </lineage>
</organism>
<proteinExistence type="predicted"/>
<accession>A0ABQ8JA85</accession>
<evidence type="ECO:0000313" key="3">
    <source>
        <dbReference type="Proteomes" id="UP000887458"/>
    </source>
</evidence>
<dbReference type="Proteomes" id="UP000887458">
    <property type="component" value="Unassembled WGS sequence"/>
</dbReference>